<proteinExistence type="predicted"/>
<reference evidence="1 2" key="1">
    <citation type="journal article" date="2016" name="Microb. Cell Fact.">
        <title>Dissection of exopolysaccharide biosynthesis in Kozakia baliensis.</title>
        <authorList>
            <person name="Brandt J.U."/>
            <person name="Jakob F."/>
            <person name="Behr J."/>
            <person name="Geissler A.J."/>
            <person name="Vogel R.F."/>
        </authorList>
    </citation>
    <scope>NUCLEOTIDE SEQUENCE [LARGE SCALE GENOMIC DNA]</scope>
    <source>
        <strain evidence="1 2">DSM 14400</strain>
    </source>
</reference>
<dbReference type="eggNOG" id="ENOG5032RYR">
    <property type="taxonomic scope" value="Bacteria"/>
</dbReference>
<dbReference type="KEGG" id="kba:A0U89_03665"/>
<sequence>MQHGPIDPDEILPPGAEMAAFRRRLERIRKLAWWLNGAFRIPGIRTRFGLDTFLTLIPGGGDAVQAIISLYIVWEAHRMGVPKSIIRKMLVNVGIEAAVGVVPIAGDLFDTVFKADLRNIALIDTYLSGKK</sequence>
<dbReference type="RefSeq" id="WP_070402141.1">
    <property type="nucleotide sequence ID" value="NZ_BJVW01000002.1"/>
</dbReference>
<evidence type="ECO:0000313" key="2">
    <source>
        <dbReference type="Proteomes" id="UP000179145"/>
    </source>
</evidence>
<dbReference type="InterPro" id="IPR025187">
    <property type="entry name" value="DUF4112"/>
</dbReference>
<dbReference type="PANTHER" id="PTHR35519:SF2">
    <property type="entry name" value="PH DOMAIN PROTEIN"/>
    <property type="match status" value="1"/>
</dbReference>
<dbReference type="OrthoDB" id="513552at2"/>
<name>A0A1D8US88_9PROT</name>
<dbReference type="AlphaFoldDB" id="A0A1D8US88"/>
<organism evidence="1 2">
    <name type="scientific">Kozakia baliensis</name>
    <dbReference type="NCBI Taxonomy" id="153496"/>
    <lineage>
        <taxon>Bacteria</taxon>
        <taxon>Pseudomonadati</taxon>
        <taxon>Pseudomonadota</taxon>
        <taxon>Alphaproteobacteria</taxon>
        <taxon>Acetobacterales</taxon>
        <taxon>Acetobacteraceae</taxon>
        <taxon>Kozakia</taxon>
    </lineage>
</organism>
<evidence type="ECO:0000313" key="1">
    <source>
        <dbReference type="EMBL" id="AOX16367.1"/>
    </source>
</evidence>
<dbReference type="Proteomes" id="UP000179145">
    <property type="component" value="Chromosome"/>
</dbReference>
<keyword evidence="2" id="KW-1185">Reference proteome</keyword>
<protein>
    <submittedName>
        <fullName evidence="1">Uncharacterized protein</fullName>
    </submittedName>
</protein>
<dbReference type="Pfam" id="PF13430">
    <property type="entry name" value="DUF4112"/>
    <property type="match status" value="1"/>
</dbReference>
<dbReference type="PANTHER" id="PTHR35519">
    <property type="entry name" value="MEMBRANE PROTEINS"/>
    <property type="match status" value="1"/>
</dbReference>
<dbReference type="EMBL" id="CP014674">
    <property type="protein sequence ID" value="AOX16367.1"/>
    <property type="molecule type" value="Genomic_DNA"/>
</dbReference>
<gene>
    <name evidence="1" type="ORF">A0U89_03665</name>
</gene>
<accession>A0A1D8US88</accession>